<protein>
    <submittedName>
        <fullName evidence="2">Uncharacterized protein</fullName>
    </submittedName>
</protein>
<dbReference type="EMBL" id="PUAP01000016">
    <property type="protein sequence ID" value="PQF24289.1"/>
    <property type="molecule type" value="Genomic_DNA"/>
</dbReference>
<evidence type="ECO:0000313" key="5">
    <source>
        <dbReference type="Proteomes" id="UP000237934"/>
    </source>
</evidence>
<evidence type="ECO:0000313" key="6">
    <source>
        <dbReference type="Proteomes" id="UP000321175"/>
    </source>
</evidence>
<dbReference type="Proteomes" id="UP000321175">
    <property type="component" value="Unassembled WGS sequence"/>
</dbReference>
<dbReference type="Proteomes" id="UP000237934">
    <property type="component" value="Unassembled WGS sequence"/>
</dbReference>
<dbReference type="EMBL" id="BJWA01000005">
    <property type="protein sequence ID" value="GEL79874.1"/>
    <property type="molecule type" value="Genomic_DNA"/>
</dbReference>
<organism evidence="2 4">
    <name type="scientific">Enterococcus mundtii</name>
    <dbReference type="NCBI Taxonomy" id="53346"/>
    <lineage>
        <taxon>Bacteria</taxon>
        <taxon>Bacillati</taxon>
        <taxon>Bacillota</taxon>
        <taxon>Bacilli</taxon>
        <taxon>Lactobacillales</taxon>
        <taxon>Enterococcaceae</taxon>
        <taxon>Enterococcus</taxon>
    </lineage>
</organism>
<dbReference type="RefSeq" id="WP_071866258.1">
    <property type="nucleotide sequence ID" value="NZ_BJWA01000005.1"/>
</dbReference>
<name>A0A1L8V2Q1_ENTMU</name>
<dbReference type="EMBL" id="NGMS01000001">
    <property type="protein sequence ID" value="OTP27525.1"/>
    <property type="molecule type" value="Genomic_DNA"/>
</dbReference>
<comment type="caution">
    <text evidence="2">The sequence shown here is derived from an EMBL/GenBank/DDBJ whole genome shotgun (WGS) entry which is preliminary data.</text>
</comment>
<evidence type="ECO:0000313" key="1">
    <source>
        <dbReference type="EMBL" id="GEL79874.1"/>
    </source>
</evidence>
<dbReference type="Proteomes" id="UP000195024">
    <property type="component" value="Unassembled WGS sequence"/>
</dbReference>
<sequence>MEEKIEIMTLGMLKKQIAAFEKTEHVTDDTKIFLDTGWDSIQEIAPDAFEIEHAQQFVVEDELTHEQFTGYTLEEKAEKMNATPGSEAVIVIRNLY</sequence>
<reference evidence="3 5" key="2">
    <citation type="journal article" date="2018" name="Pathog. Dis.">
        <title>Whole-genome sequencing based characterization of antimicrobial resistance in Enterococcus.</title>
        <authorList>
            <person name="Tyson G."/>
        </authorList>
    </citation>
    <scope>NUCLEOTIDE SEQUENCE [LARGE SCALE GENOMIC DNA]</scope>
    <source>
        <strain evidence="3 5">CVM N55263</strain>
    </source>
</reference>
<evidence type="ECO:0000313" key="4">
    <source>
        <dbReference type="Proteomes" id="UP000195024"/>
    </source>
</evidence>
<gene>
    <name evidence="2" type="ORF">A5802_001260</name>
    <name evidence="3" type="ORF">CUS89_04675</name>
    <name evidence="1" type="ORF">EMU01_10180</name>
</gene>
<dbReference type="GeneID" id="60999544"/>
<reference evidence="1 6" key="3">
    <citation type="submission" date="2019-07" db="EMBL/GenBank/DDBJ databases">
        <title>Whole genome shotgun sequence of Enterococcus mundtii NBRC 100490.</title>
        <authorList>
            <person name="Hosoyama A."/>
            <person name="Uohara A."/>
            <person name="Ohji S."/>
            <person name="Ichikawa N."/>
        </authorList>
    </citation>
    <scope>NUCLEOTIDE SEQUENCE [LARGE SCALE GENOMIC DNA]</scope>
    <source>
        <strain evidence="1 6">NBRC 100490</strain>
    </source>
</reference>
<proteinExistence type="predicted"/>
<dbReference type="AlphaFoldDB" id="A0A1L8V2Q1"/>
<keyword evidence="6" id="KW-1185">Reference proteome</keyword>
<accession>A0A1L8V2Q1</accession>
<reference evidence="2 4" key="1">
    <citation type="submission" date="2017-05" db="EMBL/GenBank/DDBJ databases">
        <title>The Genome Sequence of Enterococcus mundtii 6B1_DIV0119.</title>
        <authorList>
            <consortium name="The Broad Institute Genomics Platform"/>
            <consortium name="The Broad Institute Genomic Center for Infectious Diseases"/>
            <person name="Earl A."/>
            <person name="Manson A."/>
            <person name="Schwartman J."/>
            <person name="Gilmore M."/>
            <person name="Abouelleil A."/>
            <person name="Cao P."/>
            <person name="Chapman S."/>
            <person name="Cusick C."/>
            <person name="Shea T."/>
            <person name="Young S."/>
            <person name="Neafsey D."/>
            <person name="Nusbaum C."/>
            <person name="Birren B."/>
        </authorList>
    </citation>
    <scope>NUCLEOTIDE SEQUENCE [LARGE SCALE GENOMIC DNA]</scope>
    <source>
        <strain evidence="2 4">6B1_DIV0119</strain>
    </source>
</reference>
<evidence type="ECO:0000313" key="3">
    <source>
        <dbReference type="EMBL" id="PQF24289.1"/>
    </source>
</evidence>
<evidence type="ECO:0000313" key="2">
    <source>
        <dbReference type="EMBL" id="OTP27525.1"/>
    </source>
</evidence>